<dbReference type="GO" id="GO:0016579">
    <property type="term" value="P:protein deubiquitination"/>
    <property type="evidence" value="ECO:0007669"/>
    <property type="project" value="InterPro"/>
</dbReference>
<evidence type="ECO:0000256" key="7">
    <source>
        <dbReference type="ARBA" id="ARBA00022807"/>
    </source>
</evidence>
<feature type="compositionally biased region" description="Basic and acidic residues" evidence="8">
    <location>
        <begin position="491"/>
        <end position="501"/>
    </location>
</feature>
<dbReference type="GO" id="GO:0004843">
    <property type="term" value="F:cysteine-type deubiquitinase activity"/>
    <property type="evidence" value="ECO:0007669"/>
    <property type="project" value="UniProtKB-EC"/>
</dbReference>
<evidence type="ECO:0000256" key="6">
    <source>
        <dbReference type="ARBA" id="ARBA00022801"/>
    </source>
</evidence>
<keyword evidence="6" id="KW-0378">Hydrolase</keyword>
<feature type="region of interest" description="Disordered" evidence="8">
    <location>
        <begin position="642"/>
        <end position="860"/>
    </location>
</feature>
<evidence type="ECO:0000313" key="10">
    <source>
        <dbReference type="EMBL" id="KAG2435535.1"/>
    </source>
</evidence>
<reference evidence="10" key="1">
    <citation type="journal article" date="2020" name="bioRxiv">
        <title>Comparative genomics of Chlamydomonas.</title>
        <authorList>
            <person name="Craig R.J."/>
            <person name="Hasan A.R."/>
            <person name="Ness R.W."/>
            <person name="Keightley P.D."/>
        </authorList>
    </citation>
    <scope>NUCLEOTIDE SEQUENCE</scope>
    <source>
        <strain evidence="10">CCAP 11/173</strain>
    </source>
</reference>
<comment type="similarity">
    <text evidence="2">Belongs to the peptidase C19 family.</text>
</comment>
<evidence type="ECO:0000256" key="5">
    <source>
        <dbReference type="ARBA" id="ARBA00022786"/>
    </source>
</evidence>
<evidence type="ECO:0000256" key="8">
    <source>
        <dbReference type="SAM" id="MobiDB-lite"/>
    </source>
</evidence>
<dbReference type="PROSITE" id="PS00973">
    <property type="entry name" value="USP_2"/>
    <property type="match status" value="1"/>
</dbReference>
<feature type="compositionally biased region" description="Basic residues" evidence="8">
    <location>
        <begin position="782"/>
        <end position="800"/>
    </location>
</feature>
<dbReference type="InterPro" id="IPR050185">
    <property type="entry name" value="Ub_carboxyl-term_hydrolase"/>
</dbReference>
<feature type="region of interest" description="Disordered" evidence="8">
    <location>
        <begin position="1"/>
        <end position="54"/>
    </location>
</feature>
<dbReference type="PANTHER" id="PTHR21646">
    <property type="entry name" value="UBIQUITIN CARBOXYL-TERMINAL HYDROLASE"/>
    <property type="match status" value="1"/>
</dbReference>
<dbReference type="InterPro" id="IPR001394">
    <property type="entry name" value="Peptidase_C19_UCH"/>
</dbReference>
<evidence type="ECO:0000256" key="2">
    <source>
        <dbReference type="ARBA" id="ARBA00009085"/>
    </source>
</evidence>
<feature type="compositionally biased region" description="Low complexity" evidence="8">
    <location>
        <begin position="25"/>
        <end position="43"/>
    </location>
</feature>
<dbReference type="InterPro" id="IPR038765">
    <property type="entry name" value="Papain-like_cys_pep_sf"/>
</dbReference>
<dbReference type="SUPFAM" id="SSF54001">
    <property type="entry name" value="Cysteine proteinases"/>
    <property type="match status" value="1"/>
</dbReference>
<feature type="compositionally biased region" description="Low complexity" evidence="8">
    <location>
        <begin position="705"/>
        <end position="733"/>
    </location>
</feature>
<dbReference type="Pfam" id="PF00443">
    <property type="entry name" value="UCH"/>
    <property type="match status" value="1"/>
</dbReference>
<evidence type="ECO:0000256" key="4">
    <source>
        <dbReference type="ARBA" id="ARBA00022670"/>
    </source>
</evidence>
<dbReference type="PANTHER" id="PTHR21646:SF24">
    <property type="entry name" value="UBIQUITIN CARBOXYL-TERMINAL HYDROLASE"/>
    <property type="match status" value="1"/>
</dbReference>
<dbReference type="InterPro" id="IPR018200">
    <property type="entry name" value="USP_CS"/>
</dbReference>
<dbReference type="AlphaFoldDB" id="A0A835W188"/>
<evidence type="ECO:0000256" key="1">
    <source>
        <dbReference type="ARBA" id="ARBA00000707"/>
    </source>
</evidence>
<evidence type="ECO:0000259" key="9">
    <source>
        <dbReference type="PROSITE" id="PS50235"/>
    </source>
</evidence>
<dbReference type="GO" id="GO:0006508">
    <property type="term" value="P:proteolysis"/>
    <property type="evidence" value="ECO:0007669"/>
    <property type="project" value="UniProtKB-KW"/>
</dbReference>
<feature type="compositionally biased region" description="Low complexity" evidence="8">
    <location>
        <begin position="807"/>
        <end position="859"/>
    </location>
</feature>
<dbReference type="Proteomes" id="UP000613740">
    <property type="component" value="Unassembled WGS sequence"/>
</dbReference>
<keyword evidence="11" id="KW-1185">Reference proteome</keyword>
<name>A0A835W188_9CHLO</name>
<feature type="region of interest" description="Disordered" evidence="8">
    <location>
        <begin position="478"/>
        <end position="520"/>
    </location>
</feature>
<gene>
    <name evidence="10" type="ORF">HYH02_011829</name>
</gene>
<feature type="region of interest" description="Disordered" evidence="8">
    <location>
        <begin position="292"/>
        <end position="316"/>
    </location>
</feature>
<feature type="compositionally biased region" description="Low complexity" evidence="8">
    <location>
        <begin position="478"/>
        <end position="490"/>
    </location>
</feature>
<dbReference type="Gene3D" id="3.90.70.10">
    <property type="entry name" value="Cysteine proteinases"/>
    <property type="match status" value="1"/>
</dbReference>
<evidence type="ECO:0000256" key="3">
    <source>
        <dbReference type="ARBA" id="ARBA00012759"/>
    </source>
</evidence>
<feature type="region of interest" description="Disordered" evidence="8">
    <location>
        <begin position="256"/>
        <end position="276"/>
    </location>
</feature>
<feature type="domain" description="USP" evidence="9">
    <location>
        <begin position="883"/>
        <end position="1253"/>
    </location>
</feature>
<dbReference type="EC" id="3.4.19.12" evidence="3"/>
<evidence type="ECO:0000313" key="11">
    <source>
        <dbReference type="Proteomes" id="UP000613740"/>
    </source>
</evidence>
<dbReference type="EMBL" id="JAEHOD010000052">
    <property type="protein sequence ID" value="KAG2435535.1"/>
    <property type="molecule type" value="Genomic_DNA"/>
</dbReference>
<dbReference type="OrthoDB" id="292964at2759"/>
<comment type="catalytic activity">
    <reaction evidence="1">
        <text>Thiol-dependent hydrolysis of ester, thioester, amide, peptide and isopeptide bonds formed by the C-terminal Gly of ubiquitin (a 76-residue protein attached to proteins as an intracellular targeting signal).</text>
        <dbReference type="EC" id="3.4.19.12"/>
    </reaction>
</comment>
<keyword evidence="5" id="KW-0833">Ubl conjugation pathway</keyword>
<protein>
    <recommendedName>
        <fullName evidence="3">ubiquitinyl hydrolase 1</fullName>
        <ecNumber evidence="3">3.4.19.12</ecNumber>
    </recommendedName>
</protein>
<dbReference type="InterPro" id="IPR028889">
    <property type="entry name" value="USP"/>
</dbReference>
<proteinExistence type="inferred from homology"/>
<sequence>MSGRLGGVSLLHSSPYDEYKGTSYGLRPPSAGRRPPSARALLPEFPQKRDDGGYRGAGSLAATLGYTSSYGSNAAAAGYGTGSYGASATMPASAARSTSVPRQPSGRATGTIPAAGIHLSTQPAAGYSTSSVNAAAAAAAAHMGMRTHGVGAGVGGGGVRSAVMPGSILDSRKTPSVAPAATAAATAAPAGAGGSIASLALAQRVNSSSGLDYGSLTAGGASSSAVRLKRQALGTGDAATGAAAAHGYQQQYTLHTQPQPAGQTQQPYTYTHTPPDTLRAIYVSGPAAGSFGTSGGASSARRPSMDRSGVPRAGSFTSGSAAAAAAAAAASAAAANSMGQGPTAPPLLSGAGGGGGGTVYASQYASQYGSQASTVFIPTSAQHQHQHQPHYYSSAAPVATAATAAASASSVYHTTATASASAAQQGPHQSPAPPRAGSLYGSAPPSALPLTLPTSPVGAATAAAVAAYSSYSSAAPAAHQHQHYHAGGPAARERERERDAAHGGAVSPGVHTGPLLASPSGAGAGAGTGVTAGALAAELLLGSRVLQRNSSSISSRGSAAGTAQQLPSTAGASGRLRALGAANAAAAAAAVAVTAAGGVSSEEVAAGRWSGSGVGGVPTSGVLSGSLATPLVSSPRMAGTAGISPLLSSPKGSAPLSPSTARAPSPLPSPSAARVGTGGRTGEQQHVSRHAHTNAHGTGAGAGVGAALDGDGSSYSSTASGASGASGASSSSSSGGGGGSGSSKASSMAVAGGTAHMSSASTSRTTSTTSQRSLAADAAGHGHAHAHGAAHPHAGRHAPASHHDRSATVSASDAAPASPSSAATTPKAAATSTSASMCSSSSTTTSSSQQQQQQQSYAPVCGPLPDLPVIVPGRDTPPGRGCVGLSNLGNTCFMNSILQSLNAVPELAAAFYHPPERIWSSKAVVAPAYSGLVRDMISGALGSVVNPSAFLRKVSKQDSRWGDGRQQDSQEFLNSLLEALQSECNRITSKPVYKELQGKGSEEAQAAEAYAYARTWNDSIVDDIFGGLTQSTLQCLACKRISHTFEPSLGLAVPIPQAGADGCVSVADCLGAFTECEQLEGEDSYKCEACKSCQPHTKRMQIFRPPRVLVLTLKRFAQRGGGGGHSSPGYGGFFSRFRGGGTSKNNTAVELGQEPLDLTPFCNPLGVRGLCVGGAGSGGGRGRSGTSTPVTPQYQLIAVSHHSGSLEGGHYTAQARSCLDGQWYNFNDSHVRREAARPSGASSSAYVLFYRLATLPPPSQQSSL</sequence>
<accession>A0A835W188</accession>
<comment type="caution">
    <text evidence="10">The sequence shown here is derived from an EMBL/GenBank/DDBJ whole genome shotgun (WGS) entry which is preliminary data.</text>
</comment>
<feature type="compositionally biased region" description="Low complexity" evidence="8">
    <location>
        <begin position="653"/>
        <end position="674"/>
    </location>
</feature>
<feature type="region of interest" description="Disordered" evidence="8">
    <location>
        <begin position="419"/>
        <end position="442"/>
    </location>
</feature>
<dbReference type="PROSITE" id="PS50235">
    <property type="entry name" value="USP_3"/>
    <property type="match status" value="1"/>
</dbReference>
<keyword evidence="7" id="KW-0788">Thiol protease</keyword>
<keyword evidence="4" id="KW-0645">Protease</keyword>
<organism evidence="10 11">
    <name type="scientific">Chlamydomonas schloesseri</name>
    <dbReference type="NCBI Taxonomy" id="2026947"/>
    <lineage>
        <taxon>Eukaryota</taxon>
        <taxon>Viridiplantae</taxon>
        <taxon>Chlorophyta</taxon>
        <taxon>core chlorophytes</taxon>
        <taxon>Chlorophyceae</taxon>
        <taxon>CS clade</taxon>
        <taxon>Chlamydomonadales</taxon>
        <taxon>Chlamydomonadaceae</taxon>
        <taxon>Chlamydomonas</taxon>
    </lineage>
</organism>
<dbReference type="PROSITE" id="PS00972">
    <property type="entry name" value="USP_1"/>
    <property type="match status" value="1"/>
</dbReference>
<feature type="compositionally biased region" description="Low complexity" evidence="8">
    <location>
        <begin position="742"/>
        <end position="781"/>
    </location>
</feature>